<dbReference type="GO" id="GO:0140664">
    <property type="term" value="F:ATP-dependent DNA damage sensor activity"/>
    <property type="evidence" value="ECO:0007669"/>
    <property type="project" value="InterPro"/>
</dbReference>
<dbReference type="Gene3D" id="1.10.1420.10">
    <property type="match status" value="1"/>
</dbReference>
<dbReference type="InterPro" id="IPR045076">
    <property type="entry name" value="MutS"/>
</dbReference>
<name>A0A6I2V0T9_9FIRM</name>
<dbReference type="InterPro" id="IPR036187">
    <property type="entry name" value="DNA_mismatch_repair_MutS_sf"/>
</dbReference>
<evidence type="ECO:0000256" key="4">
    <source>
        <dbReference type="SAM" id="Phobius"/>
    </source>
</evidence>
<dbReference type="AlphaFoldDB" id="A0A6I2V0T9"/>
<keyword evidence="7" id="KW-1185">Reference proteome</keyword>
<dbReference type="GO" id="GO:0005524">
    <property type="term" value="F:ATP binding"/>
    <property type="evidence" value="ECO:0007669"/>
    <property type="project" value="UniProtKB-KW"/>
</dbReference>
<dbReference type="SUPFAM" id="SSF48334">
    <property type="entry name" value="DNA repair protein MutS, domain III"/>
    <property type="match status" value="1"/>
</dbReference>
<evidence type="ECO:0000256" key="1">
    <source>
        <dbReference type="ARBA" id="ARBA00022741"/>
    </source>
</evidence>
<feature type="transmembrane region" description="Helical" evidence="4">
    <location>
        <begin position="12"/>
        <end position="31"/>
    </location>
</feature>
<keyword evidence="3" id="KW-0238">DNA-binding</keyword>
<dbReference type="GO" id="GO:0005829">
    <property type="term" value="C:cytosol"/>
    <property type="evidence" value="ECO:0007669"/>
    <property type="project" value="TreeGrafter"/>
</dbReference>
<dbReference type="InterPro" id="IPR000432">
    <property type="entry name" value="DNA_mismatch_repair_MutS_C"/>
</dbReference>
<reference evidence="6 7" key="1">
    <citation type="submission" date="2019-08" db="EMBL/GenBank/DDBJ databases">
        <title>In-depth cultivation of the pig gut microbiome towards novel bacterial diversity and tailored functional studies.</title>
        <authorList>
            <person name="Wylensek D."/>
            <person name="Hitch T.C.A."/>
            <person name="Clavel T."/>
        </authorList>
    </citation>
    <scope>NUCLEOTIDE SEQUENCE [LARGE SCALE GENOMIC DNA]</scope>
    <source>
        <strain evidence="7">WCA-380-WT-3B3</strain>
    </source>
</reference>
<feature type="domain" description="DNA mismatch repair proteins mutS family" evidence="5">
    <location>
        <begin position="377"/>
        <end position="554"/>
    </location>
</feature>
<dbReference type="SUPFAM" id="SSF52540">
    <property type="entry name" value="P-loop containing nucleoside triphosphate hydrolases"/>
    <property type="match status" value="1"/>
</dbReference>
<keyword evidence="2" id="KW-0067">ATP-binding</keyword>
<sequence>MIFSFAAGYDGHIIGSVFGVLFLAAFAALVHRHSHLRERIRLQDSLTAVIQSFLCRFDGRWKDFAADGADMMQKDCPQQSDLSVFGHASLYQYLSCARTLRGCRRLAAALTAVPPGRSKILARQQAVAELIKKPLLCLRLEARGRLLPEHHDTTELLEELETQPAGSSRIAGSRTIRFFPLIVLLSLILAGFGQLSWTAAGLLTAFQFLLAMAFHRRNQKILAPLASLTHELHQYEVLFREIEQADFSSTTLRALQQRLRDGGAGDCLHKLAALTDRVAMGRNLFFFVLANTLFLWDCHQAAAFSRWRESAAENLREWIDIWSEMEVLLSLAVVGHTRTVYTFPELRQGQPELTARRLSPLLIDEEKAVPNDADFTAGACIITGSNMSGKTTYLRALASSAVLAYAGAPVCAEFFALTPLHIFTSIQVNDDPARGISTFYAELLRIRQMVRFSRRKAPMLICIDEIFKGTNSADRITGAKEALRRLIRPWCITLVTTHDFELCDLHSPNDLPVTNCHFEEFYEDGKIRFDYRRKPGRCQTTNARYLLRMAGILSDEETDNLG</sequence>
<keyword evidence="4" id="KW-0472">Membrane</keyword>
<evidence type="ECO:0000313" key="7">
    <source>
        <dbReference type="Proteomes" id="UP000430222"/>
    </source>
</evidence>
<organism evidence="6 7">
    <name type="scientific">Selenomonas montiformis</name>
    <dbReference type="NCBI Taxonomy" id="2652285"/>
    <lineage>
        <taxon>Bacteria</taxon>
        <taxon>Bacillati</taxon>
        <taxon>Bacillota</taxon>
        <taxon>Negativicutes</taxon>
        <taxon>Selenomonadales</taxon>
        <taxon>Selenomonadaceae</taxon>
        <taxon>Selenomonas</taxon>
    </lineage>
</organism>
<evidence type="ECO:0000256" key="2">
    <source>
        <dbReference type="ARBA" id="ARBA00022840"/>
    </source>
</evidence>
<dbReference type="GO" id="GO:0006298">
    <property type="term" value="P:mismatch repair"/>
    <property type="evidence" value="ECO:0007669"/>
    <property type="project" value="InterPro"/>
</dbReference>
<dbReference type="GO" id="GO:0030983">
    <property type="term" value="F:mismatched DNA binding"/>
    <property type="evidence" value="ECO:0007669"/>
    <property type="project" value="InterPro"/>
</dbReference>
<keyword evidence="4" id="KW-1133">Transmembrane helix</keyword>
<dbReference type="PANTHER" id="PTHR11361">
    <property type="entry name" value="DNA MISMATCH REPAIR PROTEIN MUTS FAMILY MEMBER"/>
    <property type="match status" value="1"/>
</dbReference>
<dbReference type="SMART" id="SM00534">
    <property type="entry name" value="MUTSac"/>
    <property type="match status" value="1"/>
</dbReference>
<dbReference type="Pfam" id="PF00488">
    <property type="entry name" value="MutS_V"/>
    <property type="match status" value="1"/>
</dbReference>
<comment type="caution">
    <text evidence="6">The sequence shown here is derived from an EMBL/GenBank/DDBJ whole genome shotgun (WGS) entry which is preliminary data.</text>
</comment>
<evidence type="ECO:0000313" key="6">
    <source>
        <dbReference type="EMBL" id="MSV25970.1"/>
    </source>
</evidence>
<dbReference type="Gene3D" id="3.40.50.300">
    <property type="entry name" value="P-loop containing nucleotide triphosphate hydrolases"/>
    <property type="match status" value="1"/>
</dbReference>
<accession>A0A6I2V0T9</accession>
<dbReference type="PANTHER" id="PTHR11361:SF99">
    <property type="entry name" value="DNA MISMATCH REPAIR PROTEIN"/>
    <property type="match status" value="1"/>
</dbReference>
<evidence type="ECO:0000259" key="5">
    <source>
        <dbReference type="SMART" id="SM00534"/>
    </source>
</evidence>
<evidence type="ECO:0000256" key="3">
    <source>
        <dbReference type="ARBA" id="ARBA00023125"/>
    </source>
</evidence>
<proteinExistence type="predicted"/>
<keyword evidence="1" id="KW-0547">Nucleotide-binding</keyword>
<protein>
    <submittedName>
        <fullName evidence="6">DNA mismatch repair protein MutS</fullName>
    </submittedName>
</protein>
<feature type="transmembrane region" description="Helical" evidence="4">
    <location>
        <begin position="176"/>
        <end position="193"/>
    </location>
</feature>
<dbReference type="EMBL" id="VUNL01000021">
    <property type="protein sequence ID" value="MSV25970.1"/>
    <property type="molecule type" value="Genomic_DNA"/>
</dbReference>
<dbReference type="InterPro" id="IPR027417">
    <property type="entry name" value="P-loop_NTPase"/>
</dbReference>
<gene>
    <name evidence="6" type="ORF">FYJ78_12510</name>
</gene>
<dbReference type="Proteomes" id="UP000430222">
    <property type="component" value="Unassembled WGS sequence"/>
</dbReference>
<keyword evidence="4" id="KW-0812">Transmembrane</keyword>